<protein>
    <submittedName>
        <fullName evidence="2">Uncharacterized protein</fullName>
    </submittedName>
</protein>
<dbReference type="ExpressionAtlas" id="A0A1D6QTC9">
    <property type="expression patterns" value="baseline and differential"/>
</dbReference>
<feature type="region of interest" description="Disordered" evidence="1">
    <location>
        <begin position="278"/>
        <end position="307"/>
    </location>
</feature>
<dbReference type="PANTHER" id="PTHR34792">
    <property type="entry name" value="OS02G0121500 PROTEIN"/>
    <property type="match status" value="1"/>
</dbReference>
<proteinExistence type="predicted"/>
<feature type="compositionally biased region" description="Polar residues" evidence="1">
    <location>
        <begin position="286"/>
        <end position="299"/>
    </location>
</feature>
<dbReference type="PANTHER" id="PTHR34792:SF1">
    <property type="entry name" value="OS02G0121500 PROTEIN"/>
    <property type="match status" value="1"/>
</dbReference>
<dbReference type="EMBL" id="CM000780">
    <property type="protein sequence ID" value="AQK60696.1"/>
    <property type="molecule type" value="Genomic_DNA"/>
</dbReference>
<reference evidence="2" key="1">
    <citation type="submission" date="2015-12" db="EMBL/GenBank/DDBJ databases">
        <title>Update maize B73 reference genome by single molecule sequencing technologies.</title>
        <authorList>
            <consortium name="Maize Genome Sequencing Project"/>
            <person name="Ware D."/>
        </authorList>
    </citation>
    <scope>NUCLEOTIDE SEQUENCE</scope>
    <source>
        <tissue evidence="2">Seedling</tissue>
    </source>
</reference>
<accession>A0A1D6QTC9</accession>
<dbReference type="InterPro" id="IPR040305">
    <property type="entry name" value="At1g75730-like"/>
</dbReference>
<dbReference type="FunCoup" id="A0A1D6QTC9">
    <property type="interactions" value="2"/>
</dbReference>
<evidence type="ECO:0000313" key="2">
    <source>
        <dbReference type="EMBL" id="AQK60696.1"/>
    </source>
</evidence>
<name>A0A1D6QTC9_MAIZE</name>
<dbReference type="AlphaFoldDB" id="A0A1D6QTC9"/>
<sequence length="719" mass="77582">MPLSPSGAAGGLLRRCPRAAVLPAAAAAATTARLEAMQIGDRYGRKASLEAFVFSSLSFSQMLLVAPSWNMDPCCLKRQFAKTVPCLAVLATRLPRRHACFVTLIAAAYRSSSPGYSGKEMRGEEHRAALRQKRLKKAKCFKWRPSKGDMDSKVEAGGAGSGQVCDDAVLCSLSTASFSGLVSWQRVRTLGKVAEGCDAADPPVPRKLRSAINKRAGRFASAPSRHVKKRRHLSAISAQISSVGQETRSNGSSLFTEQEEAIADVLLSLSQVPSHSEVTADKAVADSSNTNDASTSFSKGPTKEDDQTAELPSAANELASQCACINKAVEQSNIVPNADPVAAAANQSSNSIPLLSANEQMQDLSMETAVNLPSPSKDTSINSAQKHHELQFDDSKCHPAQKPEAPLWLVNSDQSEGVLLHEREKAKNNSAQDSVALYPSWVLSKHPVLRNVGAPKAWKRSITHVYVSHVIQMHVNKEKAAASSSLQSQARPEERLLARCPRPPNGSSTTSHKAAAARDERLYTVHFDVRVPAHQPPAGICDAGAGRQKIVSGSSWQNLPATSAAAAAAAQHVRYLHPQMARPPATPRDATPYSFPHFPYSRGSLPPAAALQQMPQYVCGPAYGLRPASSSAMMMKQLQQPMPTQQQHQQMWQYHVSQYQPRPDATLSPAAAWHGISSSLRPMGMLAPPEMPSPPRPPQMELFCAPYQGGRQPQQLRLM</sequence>
<dbReference type="InParanoid" id="A0A1D6QTC9"/>
<gene>
    <name evidence="2" type="ORF">ZEAMMB73_Zm00001d053911</name>
</gene>
<evidence type="ECO:0000256" key="1">
    <source>
        <dbReference type="SAM" id="MobiDB-lite"/>
    </source>
</evidence>
<organism evidence="2">
    <name type="scientific">Zea mays</name>
    <name type="common">Maize</name>
    <dbReference type="NCBI Taxonomy" id="4577"/>
    <lineage>
        <taxon>Eukaryota</taxon>
        <taxon>Viridiplantae</taxon>
        <taxon>Streptophyta</taxon>
        <taxon>Embryophyta</taxon>
        <taxon>Tracheophyta</taxon>
        <taxon>Spermatophyta</taxon>
        <taxon>Magnoliopsida</taxon>
        <taxon>Liliopsida</taxon>
        <taxon>Poales</taxon>
        <taxon>Poaceae</taxon>
        <taxon>PACMAD clade</taxon>
        <taxon>Panicoideae</taxon>
        <taxon>Andropogonodae</taxon>
        <taxon>Andropogoneae</taxon>
        <taxon>Tripsacinae</taxon>
        <taxon>Zea</taxon>
    </lineage>
</organism>